<organism evidence="1 2">
    <name type="scientific">Pseudomonas brassicacearum</name>
    <dbReference type="NCBI Taxonomy" id="930166"/>
    <lineage>
        <taxon>Bacteria</taxon>
        <taxon>Pseudomonadati</taxon>
        <taxon>Pseudomonadota</taxon>
        <taxon>Gammaproteobacteria</taxon>
        <taxon>Pseudomonadales</taxon>
        <taxon>Pseudomonadaceae</taxon>
        <taxon>Pseudomonas</taxon>
    </lineage>
</organism>
<sequence>MSDWIVSCHAEKNGAHFKSTATVIIHGFTFDTLYDNLGASLFSEIRAAAHRCKSPFGDSAPMDIICARKGVPIEGILYSPGADIPDYNFWELDEKWTQMDMNGLYGYPSMNRYLISQNQNNPSTLSDFFQRIVKPKPDENVYFYWLACKA</sequence>
<reference evidence="1" key="1">
    <citation type="submission" date="2023-07" db="EMBL/GenBank/DDBJ databases">
        <title>Sorghum-associated microbial communities from plants grown in Nebraska, USA.</title>
        <authorList>
            <person name="Schachtman D."/>
        </authorList>
    </citation>
    <scope>NUCLEOTIDE SEQUENCE</scope>
    <source>
        <strain evidence="1">3432</strain>
    </source>
</reference>
<comment type="caution">
    <text evidence="1">The sequence shown here is derived from an EMBL/GenBank/DDBJ whole genome shotgun (WGS) entry which is preliminary data.</text>
</comment>
<protein>
    <submittedName>
        <fullName evidence="1">Uncharacterized protein</fullName>
    </submittedName>
</protein>
<dbReference type="Proteomes" id="UP001252613">
    <property type="component" value="Unassembled WGS sequence"/>
</dbReference>
<evidence type="ECO:0000313" key="2">
    <source>
        <dbReference type="Proteomes" id="UP001252613"/>
    </source>
</evidence>
<accession>A0AAW8M4E0</accession>
<dbReference type="RefSeq" id="WP_310356330.1">
    <property type="nucleotide sequence ID" value="NZ_JAVDVC010000001.1"/>
</dbReference>
<evidence type="ECO:0000313" key="1">
    <source>
        <dbReference type="EMBL" id="MDR6956701.1"/>
    </source>
</evidence>
<dbReference type="AlphaFoldDB" id="A0AAW8M4E0"/>
<name>A0AAW8M4E0_9PSED</name>
<dbReference type="EMBL" id="JAVDVC010000001">
    <property type="protein sequence ID" value="MDR6956701.1"/>
    <property type="molecule type" value="Genomic_DNA"/>
</dbReference>
<gene>
    <name evidence="1" type="ORF">J2W43_000664</name>
</gene>
<proteinExistence type="predicted"/>